<proteinExistence type="predicted"/>
<keyword evidence="3" id="KW-1185">Reference proteome</keyword>
<organism evidence="2 3">
    <name type="scientific">Terrisporobacter muris</name>
    <dbReference type="NCBI Taxonomy" id="2963284"/>
    <lineage>
        <taxon>Bacteria</taxon>
        <taxon>Bacillati</taxon>
        <taxon>Bacillota</taxon>
        <taxon>Clostridia</taxon>
        <taxon>Peptostreptococcales</taxon>
        <taxon>Peptostreptococcaceae</taxon>
        <taxon>Terrisporobacter</taxon>
    </lineage>
</organism>
<keyword evidence="1" id="KW-0175">Coiled coil</keyword>
<evidence type="ECO:0000313" key="3">
    <source>
        <dbReference type="Proteomes" id="UP001140817"/>
    </source>
</evidence>
<dbReference type="Proteomes" id="UP001140817">
    <property type="component" value="Unassembled WGS sequence"/>
</dbReference>
<comment type="caution">
    <text evidence="2">The sequence shown here is derived from an EMBL/GenBank/DDBJ whole genome shotgun (WGS) entry which is preliminary data.</text>
</comment>
<sequence length="675" mass="73131">MLTDIDKEFDTPIEDENGELIETIEIEEVFEEDTGLEEKEDSFYELAEDDITQEVEEFNSIEEDIVSGKENYEEAKQQLVDIFTSILEKGEITAEDNIEIEQVKEQYSEAYNSIKENTGNVQKKTLEERLEELKEGFVGASVDDILNILTENGTKTWLYKDDDGNVLMDGTAIPELTILLNKLNLIATDGENEGEIQLSPGFINMLATSAIVFTAANINLNGYISNDGGNFALDQQGNLEVQDLSVKGEFSCESLTVDTLNSPKFPPVLDGSMNISINATNGNDEAELDEGAVFATLSGALNKIPKNLNGKTINISLKSNITDDVSVNWFMCGRIRVYFEGHTLYGYYRTYRCNCAFETYGGTTDNPEGLIGILMPNKGYSVAGISSSASNTCTPDAKMYNMKIYASTNLANGCTESAGYCCSDNGYTYIRKVTTVNCIYGFRANAHGRLHSDSSGGKASKYGFAAVSGAYITLSNGQHTGGTTSNTYENSGGKVIPGSGATFVGTAESGTNTSTGGNTTKTVTYTSNSGDTWRTTYNSWRKESKVIEGNGYGSGNCRGYWFFGTQFAELKGCTINKVVLKVKRAKLGSWGSSSTLKLAYHGYSTKPSSPSAPTYFKSVAIGAYSDTYVSYTITDADILAGIKAGTIKGFGLYDSSYGTYVGCSGTAKVTITYTE</sequence>
<evidence type="ECO:0000313" key="2">
    <source>
        <dbReference type="EMBL" id="MCR1821305.1"/>
    </source>
</evidence>
<protein>
    <submittedName>
        <fullName evidence="2">Uncharacterized protein</fullName>
    </submittedName>
</protein>
<feature type="coiled-coil region" evidence="1">
    <location>
        <begin position="44"/>
        <end position="78"/>
    </location>
</feature>
<gene>
    <name evidence="2" type="ORF">NSA58_00765</name>
</gene>
<dbReference type="RefSeq" id="WP_257559959.1">
    <property type="nucleotide sequence ID" value="NZ_JANKBY010000004.1"/>
</dbReference>
<name>A0A9X2M8A7_9FIRM</name>
<dbReference type="EMBL" id="JANKBY010000004">
    <property type="protein sequence ID" value="MCR1821305.1"/>
    <property type="molecule type" value="Genomic_DNA"/>
</dbReference>
<accession>A0A9X2M8A7</accession>
<reference evidence="2" key="1">
    <citation type="submission" date="2022-07" db="EMBL/GenBank/DDBJ databases">
        <title>Enhanced cultured diversity of the mouse gut microbiota enables custom-made synthetic communities.</title>
        <authorList>
            <person name="Afrizal A."/>
        </authorList>
    </citation>
    <scope>NUCLEOTIDE SEQUENCE</scope>
    <source>
        <strain evidence="2">DSM 29186</strain>
    </source>
</reference>
<dbReference type="AlphaFoldDB" id="A0A9X2M8A7"/>
<evidence type="ECO:0000256" key="1">
    <source>
        <dbReference type="SAM" id="Coils"/>
    </source>
</evidence>